<reference evidence="1 2" key="1">
    <citation type="journal article" date="2010" name="Stand. Genomic Sci.">
        <title>Complete genome sequence of Ilyobacter polytropus type strain (CuHbu1).</title>
        <authorList>
            <person name="Sikorski J."/>
            <person name="Chertkov O."/>
            <person name="Lapidus A."/>
            <person name="Nolan M."/>
            <person name="Lucas S."/>
            <person name="Del Rio T.G."/>
            <person name="Tice H."/>
            <person name="Cheng J.F."/>
            <person name="Tapia R."/>
            <person name="Han C."/>
            <person name="Goodwin L."/>
            <person name="Pitluck S."/>
            <person name="Liolios K."/>
            <person name="Ivanova N."/>
            <person name="Mavromatis K."/>
            <person name="Mikhailova N."/>
            <person name="Pati A."/>
            <person name="Chen A."/>
            <person name="Palaniappan K."/>
            <person name="Land M."/>
            <person name="Hauser L."/>
            <person name="Chang Y.J."/>
            <person name="Jeffries C.D."/>
            <person name="Brambilla E."/>
            <person name="Yasawong M."/>
            <person name="Rohde M."/>
            <person name="Pukall R."/>
            <person name="Spring S."/>
            <person name="Goker M."/>
            <person name="Woyke T."/>
            <person name="Bristow J."/>
            <person name="Eisen J.A."/>
            <person name="Markowitz V."/>
            <person name="Hugenholtz P."/>
            <person name="Kyrpides N.C."/>
            <person name="Klenk H.P."/>
        </authorList>
    </citation>
    <scope>NUCLEOTIDE SEQUENCE [LARGE SCALE GENOMIC DNA]</scope>
    <source>
        <strain evidence="2">ATCC 51220 / DSM 2926 / LMG 16218 / CuHBu1</strain>
        <plasmid evidence="2">pILYOP01</plasmid>
    </source>
</reference>
<keyword evidence="2" id="KW-1185">Reference proteome</keyword>
<protein>
    <submittedName>
        <fullName evidence="1">Uncharacterized protein</fullName>
    </submittedName>
</protein>
<dbReference type="RefSeq" id="WP_013388498.1">
    <property type="nucleotide sequence ID" value="NC_014633.1"/>
</dbReference>
<evidence type="ECO:0000313" key="1">
    <source>
        <dbReference type="EMBL" id="ADO83836.1"/>
    </source>
</evidence>
<gene>
    <name evidence="1" type="ordered locus">Ilyop_2066</name>
</gene>
<sequence length="125" mass="13827">MHKQKFNTILAMKSFQSVPGMETNYLIFTTPLGFVSGNLISENEHDKVSFDAEDISKLNLSFGLKSFNQAADNQEKDIEKIDFTKVIPLKDVTISLANGKIINTPSYLLFIDSVLGITIGNLNLG</sequence>
<name>E3HBS4_ILYPC</name>
<dbReference type="EMBL" id="CP002282">
    <property type="protein sequence ID" value="ADO83836.1"/>
    <property type="molecule type" value="Genomic_DNA"/>
</dbReference>
<evidence type="ECO:0000313" key="2">
    <source>
        <dbReference type="Proteomes" id="UP000006875"/>
    </source>
</evidence>
<dbReference type="Proteomes" id="UP000006875">
    <property type="component" value="Plasmid pILYOP01"/>
</dbReference>
<dbReference type="AlphaFoldDB" id="E3HBS4"/>
<keyword evidence="1" id="KW-0614">Plasmid</keyword>
<accession>E3HBS4</accession>
<proteinExistence type="predicted"/>
<dbReference type="HOGENOM" id="CLU_1989603_0_0_0"/>
<organism evidence="1 2">
    <name type="scientific">Ilyobacter polytropus (strain ATCC 51220 / DSM 2926 / LMG 16218 / CuHBu1)</name>
    <dbReference type="NCBI Taxonomy" id="572544"/>
    <lineage>
        <taxon>Bacteria</taxon>
        <taxon>Fusobacteriati</taxon>
        <taxon>Fusobacteriota</taxon>
        <taxon>Fusobacteriia</taxon>
        <taxon>Fusobacteriales</taxon>
        <taxon>Fusobacteriaceae</taxon>
        <taxon>Ilyobacter</taxon>
    </lineage>
</organism>
<dbReference type="KEGG" id="ipo:Ilyop_2066"/>
<geneLocation type="plasmid" evidence="1 2">
    <name>pILYOP01</name>
</geneLocation>